<evidence type="ECO:0000256" key="1">
    <source>
        <dbReference type="ARBA" id="ARBA00004141"/>
    </source>
</evidence>
<dbReference type="eggNOG" id="KOG1286">
    <property type="taxonomic scope" value="Eukaryota"/>
</dbReference>
<evidence type="ECO:0000256" key="6">
    <source>
        <dbReference type="ARBA" id="ARBA00022989"/>
    </source>
</evidence>
<feature type="domain" description="Amino acid permease/ SLC12A" evidence="9">
    <location>
        <begin position="66"/>
        <end position="511"/>
    </location>
</feature>
<dbReference type="InParanoid" id="G8YHK2"/>
<dbReference type="Proteomes" id="UP000005222">
    <property type="component" value="Chromosome G"/>
</dbReference>
<name>G8YHK2_PICSO</name>
<feature type="transmembrane region" description="Helical" evidence="8">
    <location>
        <begin position="288"/>
        <end position="307"/>
    </location>
</feature>
<evidence type="ECO:0000256" key="5">
    <source>
        <dbReference type="ARBA" id="ARBA00022970"/>
    </source>
</evidence>
<reference evidence="11" key="1">
    <citation type="submission" date="2011-10" db="EMBL/GenBank/DDBJ databases">
        <authorList>
            <person name="Genoscope - CEA"/>
        </authorList>
    </citation>
    <scope>NUCLEOTIDE SEQUENCE</scope>
</reference>
<dbReference type="AlphaFoldDB" id="G8YHK2"/>
<dbReference type="GO" id="GO:0015171">
    <property type="term" value="F:amino acid transmembrane transporter activity"/>
    <property type="evidence" value="ECO:0007669"/>
    <property type="project" value="TreeGrafter"/>
</dbReference>
<comment type="similarity">
    <text evidence="2">Belongs to the amino acid-polyamine-organocation (APC) superfamily. YAT (TC 2.A.3.10) family.</text>
</comment>
<dbReference type="InterPro" id="IPR050524">
    <property type="entry name" value="APC_YAT"/>
</dbReference>
<dbReference type="OMA" id="TLCELMA"/>
<dbReference type="OrthoDB" id="3900342at2759"/>
<sequence>MSELGTSHQQSSGSKASICKTSVDIERSIGSGSSVEIGQTAERVSENGEIFRNKENLSRSLSVRQINMISIAGIIGTGLYLGTGKALAQGGPLSVLLCYMLIGVVVYLTMLSLGEMATYMPLSGSFSVYARRYVSESFGFAILSNYWFNDAVSVASDLTALQLVMEYWTDFHFWVISLIFWFFVLFLNVIHVRVYGEAEYWLALLKVISILIFFIISIVVNAGHNNMHEYIGFKYWSYKDAPFVDGFKGFAKTFVSAAFAYGGTESITLTAGEQKNPTKTMPKVVKTVFWRIIIFYVFSIFFIGMNVRYDTPNLSNGKVTTSPFTLVFQMVGAKASGSFMNAVILTSVISACNHALFAGSRLAYTFGTEGYLPKVFTRVNRFHVPYVSVFVTWLAGGLCFGSSFIGAGTLWSWLQSIVGVSNQFAWWSIAITSLRFRSGLKAQGKTHQLTYVNWTYPYGPWFVLIFVSFIILVQGWSTFAPFNISDFFQTYLEVGIFPLCFIFWWLYRRGKDKFIKVEDMDFETDRYFETEEEREINQYEESLKGWEKFKYNFVENVL</sequence>
<comment type="subcellular location">
    <subcellularLocation>
        <location evidence="1">Membrane</location>
        <topology evidence="1">Multi-pass membrane protein</topology>
    </subcellularLocation>
</comment>
<evidence type="ECO:0000256" key="8">
    <source>
        <dbReference type="SAM" id="Phobius"/>
    </source>
</evidence>
<dbReference type="Proteomes" id="UP000005222">
    <property type="component" value="Chromosome H"/>
</dbReference>
<feature type="transmembrane region" description="Helical" evidence="8">
    <location>
        <begin position="488"/>
        <end position="507"/>
    </location>
</feature>
<evidence type="ECO:0000256" key="4">
    <source>
        <dbReference type="ARBA" id="ARBA00022692"/>
    </source>
</evidence>
<dbReference type="PROSITE" id="PS00218">
    <property type="entry name" value="AMINO_ACID_PERMEASE_1"/>
    <property type="match status" value="1"/>
</dbReference>
<dbReference type="InterPro" id="IPR004841">
    <property type="entry name" value="AA-permease/SLC12A_dom"/>
</dbReference>
<keyword evidence="5" id="KW-0029">Amino-acid transport</keyword>
<evidence type="ECO:0000256" key="7">
    <source>
        <dbReference type="ARBA" id="ARBA00023136"/>
    </source>
</evidence>
<dbReference type="STRING" id="559304.G8YHK2"/>
<feature type="transmembrane region" description="Helical" evidence="8">
    <location>
        <begin position="384"/>
        <end position="407"/>
    </location>
</feature>
<dbReference type="GO" id="GO:0016020">
    <property type="term" value="C:membrane"/>
    <property type="evidence" value="ECO:0007669"/>
    <property type="project" value="UniProtKB-SubCell"/>
</dbReference>
<dbReference type="HOGENOM" id="CLU_007946_12_1_1"/>
<accession>G8YHK2</accession>
<evidence type="ECO:0000259" key="9">
    <source>
        <dbReference type="Pfam" id="PF00324"/>
    </source>
</evidence>
<feature type="transmembrane region" description="Helical" evidence="8">
    <location>
        <begin position="339"/>
        <end position="364"/>
    </location>
</feature>
<dbReference type="PIRSF" id="PIRSF006060">
    <property type="entry name" value="AA_transporter"/>
    <property type="match status" value="1"/>
</dbReference>
<dbReference type="Gene3D" id="1.20.1740.10">
    <property type="entry name" value="Amino acid/polyamine transporter I"/>
    <property type="match status" value="1"/>
</dbReference>
<evidence type="ECO:0000256" key="2">
    <source>
        <dbReference type="ARBA" id="ARBA00006983"/>
    </source>
</evidence>
<feature type="transmembrane region" description="Helical" evidence="8">
    <location>
        <begin position="93"/>
        <end position="113"/>
    </location>
</feature>
<proteinExistence type="inferred from homology"/>
<feature type="transmembrane region" description="Helical" evidence="8">
    <location>
        <begin position="413"/>
        <end position="434"/>
    </location>
</feature>
<feature type="transmembrane region" description="Helical" evidence="8">
    <location>
        <begin position="171"/>
        <end position="194"/>
    </location>
</feature>
<keyword evidence="6 8" id="KW-1133">Transmembrane helix</keyword>
<protein>
    <submittedName>
        <fullName evidence="11">Piso0_003239 protein</fullName>
    </submittedName>
</protein>
<feature type="transmembrane region" description="Helical" evidence="8">
    <location>
        <begin position="61"/>
        <end position="81"/>
    </location>
</feature>
<evidence type="ECO:0000256" key="3">
    <source>
        <dbReference type="ARBA" id="ARBA00022448"/>
    </source>
</evidence>
<keyword evidence="4 8" id="KW-0812">Transmembrane</keyword>
<dbReference type="PANTHER" id="PTHR43341:SF3">
    <property type="entry name" value="AMINO-ACID PERMEASE PB1C11.02-RELATED"/>
    <property type="match status" value="1"/>
</dbReference>
<feature type="transmembrane region" description="Helical" evidence="8">
    <location>
        <begin position="200"/>
        <end position="220"/>
    </location>
</feature>
<keyword evidence="7 8" id="KW-0472">Membrane</keyword>
<reference evidence="12" key="2">
    <citation type="journal article" date="2012" name="G3 (Bethesda)">
        <title>Pichia sorbitophila, an interspecies yeast hybrid reveals early steps of genome resolution following polyploidization.</title>
        <authorList>
            <person name="Leh Louis V."/>
            <person name="Despons L."/>
            <person name="Friedrich A."/>
            <person name="Martin T."/>
            <person name="Durrens P."/>
            <person name="Casaregola S."/>
            <person name="Neuveglise C."/>
            <person name="Fairhead C."/>
            <person name="Marck C."/>
            <person name="Cruz J.A."/>
            <person name="Straub M.L."/>
            <person name="Kugler V."/>
            <person name="Sacerdot C."/>
            <person name="Uzunov Z."/>
            <person name="Thierry A."/>
            <person name="Weiss S."/>
            <person name="Bleykasten C."/>
            <person name="De Montigny J."/>
            <person name="Jacques N."/>
            <person name="Jung P."/>
            <person name="Lemaire M."/>
            <person name="Mallet S."/>
            <person name="Morel G."/>
            <person name="Richard G.F."/>
            <person name="Sarkar A."/>
            <person name="Savel G."/>
            <person name="Schacherer J."/>
            <person name="Seret M.L."/>
            <person name="Talla E."/>
            <person name="Samson G."/>
            <person name="Jubin C."/>
            <person name="Poulain J."/>
            <person name="Vacherie B."/>
            <person name="Barbe V."/>
            <person name="Pelletier E."/>
            <person name="Sherman D.J."/>
            <person name="Westhof E."/>
            <person name="Weissenbach J."/>
            <person name="Baret P.V."/>
            <person name="Wincker P."/>
            <person name="Gaillardin C."/>
            <person name="Dujon B."/>
            <person name="Souciet J.L."/>
        </authorList>
    </citation>
    <scope>NUCLEOTIDE SEQUENCE [LARGE SCALE GENOMIC DNA]</scope>
    <source>
        <strain evidence="12">ATCC MYA-4447 / BCRC 22081 / CBS 7064 / NBRC 10061 / NRRL Y-12695</strain>
    </source>
</reference>
<keyword evidence="3" id="KW-0813">Transport</keyword>
<dbReference type="InterPro" id="IPR004840">
    <property type="entry name" value="Amino_acid_permease_CS"/>
</dbReference>
<dbReference type="Pfam" id="PF00324">
    <property type="entry name" value="AA_permease"/>
    <property type="match status" value="1"/>
</dbReference>
<keyword evidence="12" id="KW-1185">Reference proteome</keyword>
<evidence type="ECO:0000313" key="10">
    <source>
        <dbReference type="EMBL" id="CCE80139.1"/>
    </source>
</evidence>
<dbReference type="EMBL" id="FO082053">
    <property type="protein sequence ID" value="CCE80139.1"/>
    <property type="molecule type" value="Genomic_DNA"/>
</dbReference>
<feature type="transmembrane region" description="Helical" evidence="8">
    <location>
        <begin position="455"/>
        <end position="476"/>
    </location>
</feature>
<organism evidence="11 12">
    <name type="scientific">Pichia sorbitophila (strain ATCC MYA-4447 / BCRC 22081 / CBS 7064 / NBRC 10061 / NRRL Y-12695)</name>
    <name type="common">Hybrid yeast</name>
    <dbReference type="NCBI Taxonomy" id="559304"/>
    <lineage>
        <taxon>Eukaryota</taxon>
        <taxon>Fungi</taxon>
        <taxon>Dikarya</taxon>
        <taxon>Ascomycota</taxon>
        <taxon>Saccharomycotina</taxon>
        <taxon>Pichiomycetes</taxon>
        <taxon>Debaryomycetaceae</taxon>
        <taxon>Millerozyma</taxon>
    </lineage>
</organism>
<dbReference type="EMBL" id="FO082052">
    <property type="protein sequence ID" value="CCE80904.1"/>
    <property type="molecule type" value="Genomic_DNA"/>
</dbReference>
<evidence type="ECO:0000313" key="11">
    <source>
        <dbReference type="EMBL" id="CCE80904.1"/>
    </source>
</evidence>
<dbReference type="FunFam" id="1.20.1740.10:FF:000001">
    <property type="entry name" value="Amino acid permease"/>
    <property type="match status" value="1"/>
</dbReference>
<evidence type="ECO:0000313" key="12">
    <source>
        <dbReference type="Proteomes" id="UP000005222"/>
    </source>
</evidence>
<dbReference type="PANTHER" id="PTHR43341">
    <property type="entry name" value="AMINO ACID PERMEASE"/>
    <property type="match status" value="1"/>
</dbReference>
<gene>
    <name evidence="11" type="primary">Piso0_003239</name>
    <name evidence="10" type="ORF">GNLVRS01_PISO0G07948g</name>
    <name evidence="11" type="ORF">GNLVRS01_PISO0H07949g</name>
</gene>